<dbReference type="Proteomes" id="UP000179242">
    <property type="component" value="Unassembled WGS sequence"/>
</dbReference>
<dbReference type="Gene3D" id="3.40.1580.10">
    <property type="entry name" value="SMI1/KNR4-like"/>
    <property type="match status" value="1"/>
</dbReference>
<comment type="caution">
    <text evidence="2">The sequence shown here is derived from an EMBL/GenBank/DDBJ whole genome shotgun (WGS) entry which is preliminary data.</text>
</comment>
<sequence length="171" mass="19241">MIIKIKSIKDRLNRVRSSGWKQYASCGLGIDRHQFKMDPPLTELQAAAFEKEHSIALPSDYRSFLLEVGNGGAGPYYGILPLSRWNDAGDGLLSAEFSLDDPSKGAITICEQGCTYYSLLIVTGKDRGKVGNYDMQSREVSLSPFNNFVGWYNGWLDLVLKKEKIEWFGYQ</sequence>
<accession>A0A1F4U7K5</accession>
<evidence type="ECO:0000313" key="2">
    <source>
        <dbReference type="EMBL" id="OGC40869.1"/>
    </source>
</evidence>
<dbReference type="EMBL" id="MEUJ01000002">
    <property type="protein sequence ID" value="OGC40869.1"/>
    <property type="molecule type" value="Genomic_DNA"/>
</dbReference>
<protein>
    <recommendedName>
        <fullName evidence="1">Knr4/Smi1-like domain-containing protein</fullName>
    </recommendedName>
</protein>
<evidence type="ECO:0000313" key="3">
    <source>
        <dbReference type="Proteomes" id="UP000179242"/>
    </source>
</evidence>
<organism evidence="2 3">
    <name type="scientific">candidate division WOR-1 bacterium RIFOXYC2_FULL_46_14</name>
    <dbReference type="NCBI Taxonomy" id="1802587"/>
    <lineage>
        <taxon>Bacteria</taxon>
        <taxon>Bacillati</taxon>
        <taxon>Saganbacteria</taxon>
    </lineage>
</organism>
<name>A0A1F4U7K5_UNCSA</name>
<feature type="domain" description="Knr4/Smi1-like" evidence="1">
    <location>
        <begin position="40"/>
        <end position="158"/>
    </location>
</feature>
<dbReference type="InterPro" id="IPR037883">
    <property type="entry name" value="Knr4/Smi1-like_sf"/>
</dbReference>
<evidence type="ECO:0000259" key="1">
    <source>
        <dbReference type="SMART" id="SM00860"/>
    </source>
</evidence>
<dbReference type="Pfam" id="PF09346">
    <property type="entry name" value="SMI1_KNR4"/>
    <property type="match status" value="1"/>
</dbReference>
<dbReference type="SMART" id="SM00860">
    <property type="entry name" value="SMI1_KNR4"/>
    <property type="match status" value="1"/>
</dbReference>
<dbReference type="InterPro" id="IPR018958">
    <property type="entry name" value="Knr4/Smi1-like_dom"/>
</dbReference>
<dbReference type="SUPFAM" id="SSF160631">
    <property type="entry name" value="SMI1/KNR4-like"/>
    <property type="match status" value="1"/>
</dbReference>
<dbReference type="AlphaFoldDB" id="A0A1F4U7K5"/>
<proteinExistence type="predicted"/>
<gene>
    <name evidence="2" type="ORF">A2438_01065</name>
</gene>
<reference evidence="2 3" key="1">
    <citation type="journal article" date="2016" name="Nat. Commun.">
        <title>Thousands of microbial genomes shed light on interconnected biogeochemical processes in an aquifer system.</title>
        <authorList>
            <person name="Anantharaman K."/>
            <person name="Brown C.T."/>
            <person name="Hug L.A."/>
            <person name="Sharon I."/>
            <person name="Castelle C.J."/>
            <person name="Probst A.J."/>
            <person name="Thomas B.C."/>
            <person name="Singh A."/>
            <person name="Wilkins M.J."/>
            <person name="Karaoz U."/>
            <person name="Brodie E.L."/>
            <person name="Williams K.H."/>
            <person name="Hubbard S.S."/>
            <person name="Banfield J.F."/>
        </authorList>
    </citation>
    <scope>NUCLEOTIDE SEQUENCE [LARGE SCALE GENOMIC DNA]</scope>
</reference>